<proteinExistence type="predicted"/>
<reference evidence="2" key="1">
    <citation type="submission" date="2020-11" db="EMBL/GenBank/DDBJ databases">
        <authorList>
            <person name="Tran Van P."/>
        </authorList>
    </citation>
    <scope>NUCLEOTIDE SEQUENCE</scope>
</reference>
<dbReference type="EMBL" id="CAJPEX010000860">
    <property type="protein sequence ID" value="CAG0917444.1"/>
    <property type="molecule type" value="Genomic_DNA"/>
</dbReference>
<keyword evidence="1" id="KW-0812">Transmembrane</keyword>
<keyword evidence="1" id="KW-0472">Membrane</keyword>
<dbReference type="AlphaFoldDB" id="A0A7R9BN23"/>
<sequence>MLQLPLEKWGKVGTPEVKEKILQPNEGLELSSDLEMQDNKNEVMGRVAKYTGAPISRPHHFSNNVRMPDPPRVWELTFPSIPLFIPFGLLPLAAWLPHMGTPLNNLNAQPRWAFIPVEWLRPFCGWLISALNLIIMILVMHMLGEYVSLMLNLGESISLESELQYLAMLQNLT</sequence>
<evidence type="ECO:0000256" key="1">
    <source>
        <dbReference type="SAM" id="Phobius"/>
    </source>
</evidence>
<keyword evidence="3" id="KW-1185">Reference proteome</keyword>
<name>A0A7R9BN23_9CRUS</name>
<keyword evidence="1" id="KW-1133">Transmembrane helix</keyword>
<feature type="transmembrane region" description="Helical" evidence="1">
    <location>
        <begin position="119"/>
        <end position="143"/>
    </location>
</feature>
<evidence type="ECO:0000313" key="2">
    <source>
        <dbReference type="EMBL" id="CAD7277292.1"/>
    </source>
</evidence>
<gene>
    <name evidence="2" type="ORF">NMOB1V02_LOCUS5027</name>
</gene>
<dbReference type="EMBL" id="OA882897">
    <property type="protein sequence ID" value="CAD7277292.1"/>
    <property type="molecule type" value="Genomic_DNA"/>
</dbReference>
<feature type="transmembrane region" description="Helical" evidence="1">
    <location>
        <begin position="76"/>
        <end position="99"/>
    </location>
</feature>
<organism evidence="2">
    <name type="scientific">Notodromas monacha</name>
    <dbReference type="NCBI Taxonomy" id="399045"/>
    <lineage>
        <taxon>Eukaryota</taxon>
        <taxon>Metazoa</taxon>
        <taxon>Ecdysozoa</taxon>
        <taxon>Arthropoda</taxon>
        <taxon>Crustacea</taxon>
        <taxon>Oligostraca</taxon>
        <taxon>Ostracoda</taxon>
        <taxon>Podocopa</taxon>
        <taxon>Podocopida</taxon>
        <taxon>Cypridocopina</taxon>
        <taxon>Cypridoidea</taxon>
        <taxon>Cyprididae</taxon>
        <taxon>Notodromas</taxon>
    </lineage>
</organism>
<protein>
    <submittedName>
        <fullName evidence="2">Uncharacterized protein</fullName>
    </submittedName>
</protein>
<evidence type="ECO:0000313" key="3">
    <source>
        <dbReference type="Proteomes" id="UP000678499"/>
    </source>
</evidence>
<accession>A0A7R9BN23</accession>
<dbReference type="Proteomes" id="UP000678499">
    <property type="component" value="Unassembled WGS sequence"/>
</dbReference>